<reference evidence="7 8" key="1">
    <citation type="submission" date="2015-05" db="EMBL/GenBank/DDBJ databases">
        <title>Genome sequencing and analysis of members of genus Stenotrophomonas.</title>
        <authorList>
            <person name="Patil P.P."/>
            <person name="Midha S."/>
            <person name="Patil P.B."/>
        </authorList>
    </citation>
    <scope>NUCLEOTIDE SEQUENCE [LARGE SCALE GENOMIC DNA]</scope>
    <source>
        <strain evidence="7 8">DSM 18941</strain>
    </source>
</reference>
<name>A0A0R0D4V4_9GAMM</name>
<sequence length="335" mass="34821">MSPSAELVLVADIGGTNARFALADCSTSSPLDQTSIDEYPVAQFASLADAAAHYLQQRGANAGSGVFAVAGRVDGDEARITNHPWVISRSRTAEQLGFEQLYLINDFVAQAMSIALLGVDDVVQVGGAGWQPAAAGEPRNYCVLGPGTGLGVGGLVVRDGRNYPLATEGGHAGFAPNSPEQIRILEILSAQFGRVSNERLVCGPGLVNIHRAICEIAGTDPGLLQPADVSARAAEGDVLASRAVEVFLEIFGAVAGDAVLVQGAWDGVFLTGGLVPRLLQQLQHSGFRQRFESKGRFAATMSQIPSMAITHPCPGLLGAAAYAVDMQRANSGVTA</sequence>
<evidence type="ECO:0000256" key="5">
    <source>
        <dbReference type="HAMAP-Rule" id="MF_00524"/>
    </source>
</evidence>
<keyword evidence="2 5" id="KW-0547">Nucleotide-binding</keyword>
<comment type="subcellular location">
    <subcellularLocation>
        <location evidence="5">Cytoplasm</location>
    </subcellularLocation>
</comment>
<dbReference type="SUPFAM" id="SSF53067">
    <property type="entry name" value="Actin-like ATPase domain"/>
    <property type="match status" value="1"/>
</dbReference>
<dbReference type="Proteomes" id="UP000051863">
    <property type="component" value="Unassembled WGS sequence"/>
</dbReference>
<dbReference type="Gene3D" id="3.30.420.40">
    <property type="match status" value="1"/>
</dbReference>
<dbReference type="GO" id="GO:0006096">
    <property type="term" value="P:glycolytic process"/>
    <property type="evidence" value="ECO:0007669"/>
    <property type="project" value="UniProtKB-UniRule"/>
</dbReference>
<evidence type="ECO:0000313" key="8">
    <source>
        <dbReference type="Proteomes" id="UP000051863"/>
    </source>
</evidence>
<evidence type="ECO:0000256" key="2">
    <source>
        <dbReference type="ARBA" id="ARBA00022741"/>
    </source>
</evidence>
<dbReference type="CDD" id="cd24008">
    <property type="entry name" value="ASKHA_NBD_GLK"/>
    <property type="match status" value="1"/>
</dbReference>
<dbReference type="RefSeq" id="WP_057626059.1">
    <property type="nucleotide sequence ID" value="NZ_LDJJ01000002.1"/>
</dbReference>
<dbReference type="GO" id="GO:0004340">
    <property type="term" value="F:glucokinase activity"/>
    <property type="evidence" value="ECO:0007669"/>
    <property type="project" value="UniProtKB-UniRule"/>
</dbReference>
<evidence type="ECO:0000256" key="3">
    <source>
        <dbReference type="ARBA" id="ARBA00022777"/>
    </source>
</evidence>
<dbReference type="PANTHER" id="PTHR47690:SF1">
    <property type="entry name" value="GLUCOKINASE"/>
    <property type="match status" value="1"/>
</dbReference>
<comment type="similarity">
    <text evidence="5 6">Belongs to the bacterial glucokinase family.</text>
</comment>
<dbReference type="AlphaFoldDB" id="A0A0R0D4V4"/>
<dbReference type="GO" id="GO:0005536">
    <property type="term" value="F:D-glucose binding"/>
    <property type="evidence" value="ECO:0007669"/>
    <property type="project" value="InterPro"/>
</dbReference>
<dbReference type="EC" id="2.7.1.2" evidence="5"/>
<dbReference type="HAMAP" id="MF_00524">
    <property type="entry name" value="Glucokinase"/>
    <property type="match status" value="1"/>
</dbReference>
<dbReference type="PANTHER" id="PTHR47690">
    <property type="entry name" value="GLUCOKINASE"/>
    <property type="match status" value="1"/>
</dbReference>
<dbReference type="GO" id="GO:0005524">
    <property type="term" value="F:ATP binding"/>
    <property type="evidence" value="ECO:0007669"/>
    <property type="project" value="UniProtKB-UniRule"/>
</dbReference>
<dbReference type="Pfam" id="PF02685">
    <property type="entry name" value="Glucokinase"/>
    <property type="match status" value="1"/>
</dbReference>
<evidence type="ECO:0000256" key="6">
    <source>
        <dbReference type="RuleBase" id="RU004046"/>
    </source>
</evidence>
<dbReference type="InterPro" id="IPR003836">
    <property type="entry name" value="Glucokinase"/>
</dbReference>
<accession>A0A0R0D4V4</accession>
<keyword evidence="5" id="KW-0963">Cytoplasm</keyword>
<feature type="binding site" evidence="5">
    <location>
        <begin position="11"/>
        <end position="16"/>
    </location>
    <ligand>
        <name>ATP</name>
        <dbReference type="ChEBI" id="CHEBI:30616"/>
    </ligand>
</feature>
<keyword evidence="4 5" id="KW-0067">ATP-binding</keyword>
<dbReference type="InterPro" id="IPR050201">
    <property type="entry name" value="Bacterial_glucokinase"/>
</dbReference>
<protein>
    <recommendedName>
        <fullName evidence="5">Glucokinase</fullName>
        <ecNumber evidence="5">2.7.1.2</ecNumber>
    </recommendedName>
    <alternativeName>
        <fullName evidence="5">Glucose kinase</fullName>
    </alternativeName>
</protein>
<dbReference type="GO" id="GO:0005829">
    <property type="term" value="C:cytosol"/>
    <property type="evidence" value="ECO:0007669"/>
    <property type="project" value="TreeGrafter"/>
</dbReference>
<dbReference type="InterPro" id="IPR043129">
    <property type="entry name" value="ATPase_NBD"/>
</dbReference>
<comment type="caution">
    <text evidence="7">The sequence shown here is derived from an EMBL/GenBank/DDBJ whole genome shotgun (WGS) entry which is preliminary data.</text>
</comment>
<comment type="catalytic activity">
    <reaction evidence="5">
        <text>D-glucose + ATP = D-glucose 6-phosphate + ADP + H(+)</text>
        <dbReference type="Rhea" id="RHEA:17825"/>
        <dbReference type="ChEBI" id="CHEBI:4167"/>
        <dbReference type="ChEBI" id="CHEBI:15378"/>
        <dbReference type="ChEBI" id="CHEBI:30616"/>
        <dbReference type="ChEBI" id="CHEBI:61548"/>
        <dbReference type="ChEBI" id="CHEBI:456216"/>
        <dbReference type="EC" id="2.7.1.2"/>
    </reaction>
</comment>
<dbReference type="EMBL" id="LDJJ01000002">
    <property type="protein sequence ID" value="KRG72595.1"/>
    <property type="molecule type" value="Genomic_DNA"/>
</dbReference>
<keyword evidence="3 5" id="KW-0418">Kinase</keyword>
<evidence type="ECO:0000256" key="1">
    <source>
        <dbReference type="ARBA" id="ARBA00022679"/>
    </source>
</evidence>
<dbReference type="Gene3D" id="3.40.367.20">
    <property type="match status" value="1"/>
</dbReference>
<gene>
    <name evidence="5" type="primary">glk</name>
    <name evidence="7" type="ORF">ABB27_00130</name>
</gene>
<keyword evidence="8" id="KW-1185">Reference proteome</keyword>
<dbReference type="OrthoDB" id="9800595at2"/>
<organism evidence="7 8">
    <name type="scientific">Stenotrophomonas terrae</name>
    <dbReference type="NCBI Taxonomy" id="405446"/>
    <lineage>
        <taxon>Bacteria</taxon>
        <taxon>Pseudomonadati</taxon>
        <taxon>Pseudomonadota</taxon>
        <taxon>Gammaproteobacteria</taxon>
        <taxon>Lysobacterales</taxon>
        <taxon>Lysobacteraceae</taxon>
        <taxon>Stenotrophomonas</taxon>
    </lineage>
</organism>
<dbReference type="NCBIfam" id="TIGR00749">
    <property type="entry name" value="glk"/>
    <property type="match status" value="1"/>
</dbReference>
<evidence type="ECO:0000313" key="7">
    <source>
        <dbReference type="EMBL" id="KRG72595.1"/>
    </source>
</evidence>
<keyword evidence="1 5" id="KW-0808">Transferase</keyword>
<dbReference type="PATRIC" id="fig|405446.3.peg.729"/>
<evidence type="ECO:0000256" key="4">
    <source>
        <dbReference type="ARBA" id="ARBA00022840"/>
    </source>
</evidence>
<proteinExistence type="inferred from homology"/>
<keyword evidence="5" id="KW-0324">Glycolysis</keyword>